<evidence type="ECO:0000256" key="1">
    <source>
        <dbReference type="SAM" id="Phobius"/>
    </source>
</evidence>
<evidence type="ECO:0000313" key="3">
    <source>
        <dbReference type="Proteomes" id="UP000297245"/>
    </source>
</evidence>
<dbReference type="Proteomes" id="UP000297245">
    <property type="component" value="Unassembled WGS sequence"/>
</dbReference>
<name>A0A4S8LIK9_DENBC</name>
<keyword evidence="1" id="KW-1133">Transmembrane helix</keyword>
<evidence type="ECO:0000313" key="2">
    <source>
        <dbReference type="EMBL" id="THU88831.1"/>
    </source>
</evidence>
<keyword evidence="1" id="KW-0472">Membrane</keyword>
<gene>
    <name evidence="2" type="ORF">K435DRAFT_303392</name>
</gene>
<feature type="transmembrane region" description="Helical" evidence="1">
    <location>
        <begin position="21"/>
        <end position="42"/>
    </location>
</feature>
<proteinExistence type="predicted"/>
<keyword evidence="1" id="KW-0812">Transmembrane</keyword>
<dbReference type="EMBL" id="ML179393">
    <property type="protein sequence ID" value="THU88831.1"/>
    <property type="molecule type" value="Genomic_DNA"/>
</dbReference>
<keyword evidence="3" id="KW-1185">Reference proteome</keyword>
<sequence length="130" mass="14682">MSMMGTECRSMPNVVRNLCRSILRFLRAAAFATVYLSFLMMTSTETLILRCYKPVYLLVPVVSFRLSALRLNGNPAVTLKRKNGSVIGALGFKFVPDRYVGVTFLLVPFIFEWRRSQPVDSVACSSSFLR</sequence>
<organism evidence="2 3">
    <name type="scientific">Dendrothele bispora (strain CBS 962.96)</name>
    <dbReference type="NCBI Taxonomy" id="1314807"/>
    <lineage>
        <taxon>Eukaryota</taxon>
        <taxon>Fungi</taxon>
        <taxon>Dikarya</taxon>
        <taxon>Basidiomycota</taxon>
        <taxon>Agaricomycotina</taxon>
        <taxon>Agaricomycetes</taxon>
        <taxon>Agaricomycetidae</taxon>
        <taxon>Agaricales</taxon>
        <taxon>Agaricales incertae sedis</taxon>
        <taxon>Dendrothele</taxon>
    </lineage>
</organism>
<accession>A0A4S8LIK9</accession>
<protein>
    <submittedName>
        <fullName evidence="2">Uncharacterized protein</fullName>
    </submittedName>
</protein>
<reference evidence="2 3" key="1">
    <citation type="journal article" date="2019" name="Nat. Ecol. Evol.">
        <title>Megaphylogeny resolves global patterns of mushroom evolution.</title>
        <authorList>
            <person name="Varga T."/>
            <person name="Krizsan K."/>
            <person name="Foldi C."/>
            <person name="Dima B."/>
            <person name="Sanchez-Garcia M."/>
            <person name="Sanchez-Ramirez S."/>
            <person name="Szollosi G.J."/>
            <person name="Szarkandi J.G."/>
            <person name="Papp V."/>
            <person name="Albert L."/>
            <person name="Andreopoulos W."/>
            <person name="Angelini C."/>
            <person name="Antonin V."/>
            <person name="Barry K.W."/>
            <person name="Bougher N.L."/>
            <person name="Buchanan P."/>
            <person name="Buyck B."/>
            <person name="Bense V."/>
            <person name="Catcheside P."/>
            <person name="Chovatia M."/>
            <person name="Cooper J."/>
            <person name="Damon W."/>
            <person name="Desjardin D."/>
            <person name="Finy P."/>
            <person name="Geml J."/>
            <person name="Haridas S."/>
            <person name="Hughes K."/>
            <person name="Justo A."/>
            <person name="Karasinski D."/>
            <person name="Kautmanova I."/>
            <person name="Kiss B."/>
            <person name="Kocsube S."/>
            <person name="Kotiranta H."/>
            <person name="LaButti K.M."/>
            <person name="Lechner B.E."/>
            <person name="Liimatainen K."/>
            <person name="Lipzen A."/>
            <person name="Lukacs Z."/>
            <person name="Mihaltcheva S."/>
            <person name="Morgado L.N."/>
            <person name="Niskanen T."/>
            <person name="Noordeloos M.E."/>
            <person name="Ohm R.A."/>
            <person name="Ortiz-Santana B."/>
            <person name="Ovrebo C."/>
            <person name="Racz N."/>
            <person name="Riley R."/>
            <person name="Savchenko A."/>
            <person name="Shiryaev A."/>
            <person name="Soop K."/>
            <person name="Spirin V."/>
            <person name="Szebenyi C."/>
            <person name="Tomsovsky M."/>
            <person name="Tulloss R.E."/>
            <person name="Uehling J."/>
            <person name="Grigoriev I.V."/>
            <person name="Vagvolgyi C."/>
            <person name="Papp T."/>
            <person name="Martin F.M."/>
            <person name="Miettinen O."/>
            <person name="Hibbett D.S."/>
            <person name="Nagy L.G."/>
        </authorList>
    </citation>
    <scope>NUCLEOTIDE SEQUENCE [LARGE SCALE GENOMIC DNA]</scope>
    <source>
        <strain evidence="2 3">CBS 962.96</strain>
    </source>
</reference>
<dbReference type="AlphaFoldDB" id="A0A4S8LIK9"/>